<reference evidence="1 2" key="1">
    <citation type="journal article" date="2019" name="Commun. Biol.">
        <title>The bagworm genome reveals a unique fibroin gene that provides high tensile strength.</title>
        <authorList>
            <person name="Kono N."/>
            <person name="Nakamura H."/>
            <person name="Ohtoshi R."/>
            <person name="Tomita M."/>
            <person name="Numata K."/>
            <person name="Arakawa K."/>
        </authorList>
    </citation>
    <scope>NUCLEOTIDE SEQUENCE [LARGE SCALE GENOMIC DNA]</scope>
</reference>
<gene>
    <name evidence="1" type="ORF">EVAR_18733_1</name>
</gene>
<accession>A0A4C1UMY8</accession>
<proteinExistence type="predicted"/>
<protein>
    <submittedName>
        <fullName evidence="1">Uncharacterized protein</fullName>
    </submittedName>
</protein>
<dbReference type="EMBL" id="BGZK01000195">
    <property type="protein sequence ID" value="GBP27540.1"/>
    <property type="molecule type" value="Genomic_DNA"/>
</dbReference>
<dbReference type="Proteomes" id="UP000299102">
    <property type="component" value="Unassembled WGS sequence"/>
</dbReference>
<comment type="caution">
    <text evidence="1">The sequence shown here is derived from an EMBL/GenBank/DDBJ whole genome shotgun (WGS) entry which is preliminary data.</text>
</comment>
<keyword evidence="2" id="KW-1185">Reference proteome</keyword>
<evidence type="ECO:0000313" key="1">
    <source>
        <dbReference type="EMBL" id="GBP27540.1"/>
    </source>
</evidence>
<evidence type="ECO:0000313" key="2">
    <source>
        <dbReference type="Proteomes" id="UP000299102"/>
    </source>
</evidence>
<organism evidence="1 2">
    <name type="scientific">Eumeta variegata</name>
    <name type="common">Bagworm moth</name>
    <name type="synonym">Eumeta japonica</name>
    <dbReference type="NCBI Taxonomy" id="151549"/>
    <lineage>
        <taxon>Eukaryota</taxon>
        <taxon>Metazoa</taxon>
        <taxon>Ecdysozoa</taxon>
        <taxon>Arthropoda</taxon>
        <taxon>Hexapoda</taxon>
        <taxon>Insecta</taxon>
        <taxon>Pterygota</taxon>
        <taxon>Neoptera</taxon>
        <taxon>Endopterygota</taxon>
        <taxon>Lepidoptera</taxon>
        <taxon>Glossata</taxon>
        <taxon>Ditrysia</taxon>
        <taxon>Tineoidea</taxon>
        <taxon>Psychidae</taxon>
        <taxon>Oiketicinae</taxon>
        <taxon>Eumeta</taxon>
    </lineage>
</organism>
<name>A0A4C1UMY8_EUMVA</name>
<dbReference type="AlphaFoldDB" id="A0A4C1UMY8"/>
<sequence length="99" mass="10755">MQFVVPDDRVCIQRRFVRPHPTINRRAVAASSLMPGIKSGELPRTWPSVIPIGPADRPILSKRSWCKYTDKQTHILGASGYVTPRSAAGAAPHALAASP</sequence>